<dbReference type="SUPFAM" id="SSF53448">
    <property type="entry name" value="Nucleotide-diphospho-sugar transferases"/>
    <property type="match status" value="1"/>
</dbReference>
<keyword evidence="1" id="KW-0812">Transmembrane</keyword>
<name>A0A7L4PDW2_9CREN</name>
<dbReference type="PANTHER" id="PTHR48090:SF7">
    <property type="entry name" value="RFBJ PROTEIN"/>
    <property type="match status" value="1"/>
</dbReference>
<dbReference type="InterPro" id="IPR029044">
    <property type="entry name" value="Nucleotide-diphossugar_trans"/>
</dbReference>
<dbReference type="AlphaFoldDB" id="A0A7L4PDW2"/>
<reference evidence="3 4" key="1">
    <citation type="journal article" date="2020" name="Nat. Commun.">
        <title>The structures of two archaeal type IV pili illuminate evolutionary relationships.</title>
        <authorList>
            <person name="Wang F."/>
            <person name="Baquero D.P."/>
            <person name="Su Z."/>
            <person name="Beltran L.C."/>
            <person name="Prangishvili D."/>
            <person name="Krupovic M."/>
            <person name="Egelman E.H."/>
        </authorList>
    </citation>
    <scope>NUCLEOTIDE SEQUENCE [LARGE SCALE GENOMIC DNA]</scope>
    <source>
        <strain evidence="3 4">2GA</strain>
    </source>
</reference>
<feature type="transmembrane region" description="Helical" evidence="1">
    <location>
        <begin position="256"/>
        <end position="282"/>
    </location>
</feature>
<evidence type="ECO:0000313" key="3">
    <source>
        <dbReference type="EMBL" id="NYR16634.1"/>
    </source>
</evidence>
<keyword evidence="3" id="KW-0808">Transferase</keyword>
<dbReference type="Proteomes" id="UP000554766">
    <property type="component" value="Unassembled WGS sequence"/>
</dbReference>
<dbReference type="EMBL" id="JAAVJF010000007">
    <property type="protein sequence ID" value="NYR16634.1"/>
    <property type="molecule type" value="Genomic_DNA"/>
</dbReference>
<proteinExistence type="predicted"/>
<dbReference type="CDD" id="cd04179">
    <property type="entry name" value="DPM_DPG-synthase_like"/>
    <property type="match status" value="1"/>
</dbReference>
<comment type="caution">
    <text evidence="3">The sequence shown here is derived from an EMBL/GenBank/DDBJ whole genome shotgun (WGS) entry which is preliminary data.</text>
</comment>
<evidence type="ECO:0000256" key="1">
    <source>
        <dbReference type="SAM" id="Phobius"/>
    </source>
</evidence>
<evidence type="ECO:0000259" key="2">
    <source>
        <dbReference type="Pfam" id="PF00535"/>
    </source>
</evidence>
<dbReference type="Pfam" id="PF00535">
    <property type="entry name" value="Glycos_transf_2"/>
    <property type="match status" value="1"/>
</dbReference>
<dbReference type="RefSeq" id="WP_179790737.1">
    <property type="nucleotide sequence ID" value="NZ_JAAVJF010000007.1"/>
</dbReference>
<dbReference type="PANTHER" id="PTHR48090">
    <property type="entry name" value="UNDECAPRENYL-PHOSPHATE 4-DEOXY-4-FORMAMIDO-L-ARABINOSE TRANSFERASE-RELATED"/>
    <property type="match status" value="1"/>
</dbReference>
<keyword evidence="1" id="KW-0472">Membrane</keyword>
<feature type="domain" description="Glycosyltransferase 2-like" evidence="2">
    <location>
        <begin position="7"/>
        <end position="126"/>
    </location>
</feature>
<accession>A0A7L4PDW2</accession>
<dbReference type="InterPro" id="IPR001173">
    <property type="entry name" value="Glyco_trans_2-like"/>
</dbReference>
<organism evidence="3 4">
    <name type="scientific">Pyrobaculum arsenaticum</name>
    <dbReference type="NCBI Taxonomy" id="121277"/>
    <lineage>
        <taxon>Archaea</taxon>
        <taxon>Thermoproteota</taxon>
        <taxon>Thermoprotei</taxon>
        <taxon>Thermoproteales</taxon>
        <taxon>Thermoproteaceae</taxon>
        <taxon>Pyrobaculum</taxon>
    </lineage>
</organism>
<keyword evidence="1" id="KW-1133">Transmembrane helix</keyword>
<evidence type="ECO:0000313" key="4">
    <source>
        <dbReference type="Proteomes" id="UP000554766"/>
    </source>
</evidence>
<protein>
    <submittedName>
        <fullName evidence="3">Glycosyltransferase</fullName>
    </submittedName>
</protein>
<keyword evidence="4" id="KW-1185">Reference proteome</keyword>
<feature type="transmembrane region" description="Helical" evidence="1">
    <location>
        <begin position="223"/>
        <end position="244"/>
    </location>
</feature>
<gene>
    <name evidence="3" type="ORF">HC235_12010</name>
</gene>
<sequence>MAPDFVVVLPTLNEREGLAKTLDELISAGVPPGRILVVDGGSTDGTCQEAEKRGVRCILQEGRGKANAVRTALKVVDAPAVVIMDADFTYPAARIWDLTSLLDKCDEVIGARLKPEPGAQRRIFKLGNWLLTKFFNLIFDTRLSDVLSGMYAVKTEALEGLEKASRGFGIESEIAAHVASTGGEICEVPIEYRRRVGQKKLGIKHGILIALDMLRLGLRYNPTFFMFLTASLLAIPGFAIAGWVAYRWVVIGVKHYVWGIIGATLASVGTLSAVMALLALYLKRMEIRILKQIRRAHKSRTP</sequence>
<dbReference type="GO" id="GO:0016740">
    <property type="term" value="F:transferase activity"/>
    <property type="evidence" value="ECO:0007669"/>
    <property type="project" value="UniProtKB-KW"/>
</dbReference>
<dbReference type="InterPro" id="IPR050256">
    <property type="entry name" value="Glycosyltransferase_2"/>
</dbReference>
<dbReference type="Gene3D" id="3.90.550.10">
    <property type="entry name" value="Spore Coat Polysaccharide Biosynthesis Protein SpsA, Chain A"/>
    <property type="match status" value="1"/>
</dbReference>